<dbReference type="RefSeq" id="XP_025414243.1">
    <property type="nucleotide sequence ID" value="XM_025558458.1"/>
</dbReference>
<evidence type="ECO:0000313" key="4">
    <source>
        <dbReference type="Proteomes" id="UP000694846"/>
    </source>
</evidence>
<accession>A0A8B8FUS9</accession>
<dbReference type="InterPro" id="IPR012337">
    <property type="entry name" value="RNaseH-like_sf"/>
</dbReference>
<keyword evidence="4" id="KW-1185">Reference proteome</keyword>
<proteinExistence type="predicted"/>
<feature type="region of interest" description="Disordered" evidence="1">
    <location>
        <begin position="1"/>
        <end position="24"/>
    </location>
</feature>
<dbReference type="GO" id="GO:0046983">
    <property type="term" value="F:protein dimerization activity"/>
    <property type="evidence" value="ECO:0007669"/>
    <property type="project" value="InterPro"/>
</dbReference>
<evidence type="ECO:0000259" key="3">
    <source>
        <dbReference type="Pfam" id="PF14291"/>
    </source>
</evidence>
<organism evidence="4 5">
    <name type="scientific">Sipha flava</name>
    <name type="common">yellow sugarcane aphid</name>
    <dbReference type="NCBI Taxonomy" id="143950"/>
    <lineage>
        <taxon>Eukaryota</taxon>
        <taxon>Metazoa</taxon>
        <taxon>Ecdysozoa</taxon>
        <taxon>Arthropoda</taxon>
        <taxon>Hexapoda</taxon>
        <taxon>Insecta</taxon>
        <taxon>Pterygota</taxon>
        <taxon>Neoptera</taxon>
        <taxon>Paraneoptera</taxon>
        <taxon>Hemiptera</taxon>
        <taxon>Sternorrhyncha</taxon>
        <taxon>Aphidomorpha</taxon>
        <taxon>Aphidoidea</taxon>
        <taxon>Aphididae</taxon>
        <taxon>Sipha</taxon>
    </lineage>
</organism>
<dbReference type="PANTHER" id="PTHR45749:SF23">
    <property type="entry name" value="ZINC FINGER MYM-TYPE PROTEIN 1-LIKE"/>
    <property type="match status" value="1"/>
</dbReference>
<protein>
    <submittedName>
        <fullName evidence="5">Zinc finger MYM-type protein 1-like</fullName>
    </submittedName>
</protein>
<dbReference type="AlphaFoldDB" id="A0A8B8FUS9"/>
<dbReference type="InterPro" id="IPR008906">
    <property type="entry name" value="HATC_C_dom"/>
</dbReference>
<dbReference type="Pfam" id="PF14291">
    <property type="entry name" value="DUF4371"/>
    <property type="match status" value="1"/>
</dbReference>
<feature type="domain" description="DUF4371" evidence="3">
    <location>
        <begin position="208"/>
        <end position="383"/>
    </location>
</feature>
<dbReference type="OrthoDB" id="6615285at2759"/>
<dbReference type="Pfam" id="PF05699">
    <property type="entry name" value="Dimer_Tnp_hAT"/>
    <property type="match status" value="1"/>
</dbReference>
<reference evidence="5" key="1">
    <citation type="submission" date="2025-08" db="UniProtKB">
        <authorList>
            <consortium name="RefSeq"/>
        </authorList>
    </citation>
    <scope>IDENTIFICATION</scope>
    <source>
        <tissue evidence="5">Whole body</tissue>
    </source>
</reference>
<evidence type="ECO:0000313" key="5">
    <source>
        <dbReference type="RefSeq" id="XP_025414243.1"/>
    </source>
</evidence>
<feature type="domain" description="HAT C-terminal dimerisation" evidence="2">
    <location>
        <begin position="616"/>
        <end position="674"/>
    </location>
</feature>
<evidence type="ECO:0000256" key="1">
    <source>
        <dbReference type="SAM" id="MobiDB-lite"/>
    </source>
</evidence>
<dbReference type="SUPFAM" id="SSF53098">
    <property type="entry name" value="Ribonuclease H-like"/>
    <property type="match status" value="1"/>
</dbReference>
<evidence type="ECO:0000259" key="2">
    <source>
        <dbReference type="Pfam" id="PF05699"/>
    </source>
</evidence>
<dbReference type="Proteomes" id="UP000694846">
    <property type="component" value="Unplaced"/>
</dbReference>
<name>A0A8B8FUS9_9HEMI</name>
<sequence>MSDGRLRKSGAKYKKLREEHEEKEKRVIQKTRKLDSFFTNLKTDSSTSTTTLTLTTSTITLTTSTSTSSTCHPNAELDITPSPIIFSVSTPLELEKESHVGDAGDLTSVDIAKFTASKCPVSLDNITVNTDPAKWVINETTIDHLLSRDIDQNIPEDFSVTRKYYSSGSSKFGTDGYDDWNNVHSGLISHENSTEHVQSSSTFLNRTVVKKLGSRGLPFRGKNEQFGSNKNGNFMMCLELIAEFDPFMSNHKHAYGNPGRGKTSYLSSTICEEFISLIAKKALSVIIDEVNRSKYFSIVVDSTPDISHVDELSFVIRYVKREIQEDTPAEVERFLKFIPNIGHKAKDMLNAVIGTLEEFGLNLQDCRGQSYDTAANMSGYYSGLKTRIQNLNPFMYQAIYVPCGGHSLNLVGLSAVDSIKEAKLKPNQKVVKRTTGTRWSSRYNACSSFKNSWEEFMETLNDIENNNSEKPINRRKATGLKNNLSTFESVFMAVFWTSLLERFNKTSTILQSTSVNLEHVVDLYKSLIGYVSEIRTDEMFQKFIDEAKKIRKEEYELDKKRRLTRSLLCDELDECSSRANEVVFDGKDKLKTVYFAVLDQLRKQLDMRHSGNQNLEELFPNVSIALRIYSCMAVTNCSTERSFSCLKRTKTYLRSTIGENRLNNLALLCIESELVSAIDFQDLINTFANLKSRTKII</sequence>
<dbReference type="InterPro" id="IPR025398">
    <property type="entry name" value="DUF4371"/>
</dbReference>
<gene>
    <name evidence="5" type="primary">LOC112686257</name>
</gene>
<dbReference type="PANTHER" id="PTHR45749">
    <property type="match status" value="1"/>
</dbReference>
<dbReference type="GeneID" id="112686257"/>